<accession>A0ABU6NBX6</accession>
<dbReference type="Gene3D" id="3.40.50.300">
    <property type="entry name" value="P-loop containing nucleotide triphosphate hydrolases"/>
    <property type="match status" value="1"/>
</dbReference>
<dbReference type="EMBL" id="JARMQG010000110">
    <property type="protein sequence ID" value="MED3562743.1"/>
    <property type="molecule type" value="Genomic_DNA"/>
</dbReference>
<sequence>MSLEKQLTEKCYYTMFINEHGEMHPIRVLGDAYQEEMQKDIPDLSYIRFAQGEVYFQNKDFETAIFKWGQIINELEPWAKKNTADAYYEMGLFSNAEDLYTSIETDSLTLNTEVALNLFSLYNERGKIDSAVKVIKKTVLSNPDYPQVTEIARKFFEERQDWENAIELAVNEACRTVSPEWFDIVISYVQSGVTKRLSPSYFSHALNVVYTLDTKQFEQLTVALWNSYQTEESHFTWLKEINQLLFSLEVEQNEHWEELSHVFKETYFSLIDGSYLIKELTDLIPDLLSNWIRIAIPAQIVVASAAVLSWNELFPVSIHMNIVSEAEKIISKMDHEIDELEECLKLFEAILIWAEAHDMGENNRLKWMVLQMLDFDTHHLLLTGLSGSGKSTFVNTLSGEDLQDSPTSSVVVFKNHPDLEIYEINNQETIQLDGLSDFQERMDRRRNAMESIIEIKRPSLFLQENQLTIIDTPGLNGNQYEVMKQIHAADTVLFVLDANAPFTAKERGILSQIHDQAPSIPIHFLLNKMDTIANEQETVRIFNETTAEIHSYLPDSKIFAFSSHYDSGQQLSELKEFIQSIKNTRNLEDKRLAKLLFFIRSTITELLQKRIDVENQLIESVRWNEEMHMKLTGALNQVKDAESQKAETITRNYRQIKKELQKEITEAVPKMLKDCSSLIKENSDFSKIHIELNSEMNNRIQKYLELTILPKYYSSLQEWIGDTKEEFTRSQQFLDEMADGFNGMYGEERFNLECDFKILDDWRRDTDRMTSRFTLEPVNILLRRTPSQFLLKSAGKLLGALSQNKNMLFNKYKAFVENEDYSETVALVNERFFQQFELFEKALDRDISLFFRGPASVVTRAIEEAHTEIETNQDLLGKMNTNPELFRDPLTLFEVRLRQFEWMTVAGKGVQTVY</sequence>
<dbReference type="InterPro" id="IPR027417">
    <property type="entry name" value="P-loop_NTPase"/>
</dbReference>
<evidence type="ECO:0000256" key="1">
    <source>
        <dbReference type="SAM" id="Coils"/>
    </source>
</evidence>
<protein>
    <submittedName>
        <fullName evidence="3">Dynamin family protein</fullName>
    </submittedName>
</protein>
<keyword evidence="4" id="KW-1185">Reference proteome</keyword>
<dbReference type="Proteomes" id="UP001330749">
    <property type="component" value="Unassembled WGS sequence"/>
</dbReference>
<dbReference type="PANTHER" id="PTHR43681:SF1">
    <property type="entry name" value="SARCALUMENIN"/>
    <property type="match status" value="1"/>
</dbReference>
<name>A0ABU6NBX6_9BACI</name>
<keyword evidence="1" id="KW-0175">Coiled coil</keyword>
<feature type="domain" description="Dynamin N-terminal" evidence="2">
    <location>
        <begin position="383"/>
        <end position="520"/>
    </location>
</feature>
<dbReference type="InterPro" id="IPR011990">
    <property type="entry name" value="TPR-like_helical_dom_sf"/>
</dbReference>
<dbReference type="SUPFAM" id="SSF52540">
    <property type="entry name" value="P-loop containing nucleoside triphosphate hydrolases"/>
    <property type="match status" value="1"/>
</dbReference>
<dbReference type="InterPro" id="IPR045063">
    <property type="entry name" value="Dynamin_N"/>
</dbReference>
<dbReference type="Gene3D" id="1.25.40.10">
    <property type="entry name" value="Tetratricopeptide repeat domain"/>
    <property type="match status" value="1"/>
</dbReference>
<feature type="coiled-coil region" evidence="1">
    <location>
        <begin position="624"/>
        <end position="666"/>
    </location>
</feature>
<evidence type="ECO:0000313" key="3">
    <source>
        <dbReference type="EMBL" id="MED3562743.1"/>
    </source>
</evidence>
<gene>
    <name evidence="3" type="ORF">P4447_09765</name>
</gene>
<evidence type="ECO:0000313" key="4">
    <source>
        <dbReference type="Proteomes" id="UP001330749"/>
    </source>
</evidence>
<dbReference type="RefSeq" id="WP_327967692.1">
    <property type="nucleotide sequence ID" value="NZ_JARMQG010000110.1"/>
</dbReference>
<evidence type="ECO:0000259" key="2">
    <source>
        <dbReference type="Pfam" id="PF00350"/>
    </source>
</evidence>
<dbReference type="PANTHER" id="PTHR43681">
    <property type="entry name" value="TRANSMEMBRANE GTPASE FZO"/>
    <property type="match status" value="1"/>
</dbReference>
<comment type="caution">
    <text evidence="3">The sequence shown here is derived from an EMBL/GenBank/DDBJ whole genome shotgun (WGS) entry which is preliminary data.</text>
</comment>
<organism evidence="3 4">
    <name type="scientific">Bacillus xiapuensis</name>
    <dbReference type="NCBI Taxonomy" id="2014075"/>
    <lineage>
        <taxon>Bacteria</taxon>
        <taxon>Bacillati</taxon>
        <taxon>Bacillota</taxon>
        <taxon>Bacilli</taxon>
        <taxon>Bacillales</taxon>
        <taxon>Bacillaceae</taxon>
        <taxon>Bacillus</taxon>
    </lineage>
</organism>
<dbReference type="Pfam" id="PF00350">
    <property type="entry name" value="Dynamin_N"/>
    <property type="match status" value="1"/>
</dbReference>
<dbReference type="SUPFAM" id="SSF48452">
    <property type="entry name" value="TPR-like"/>
    <property type="match status" value="1"/>
</dbReference>
<dbReference type="InterPro" id="IPR051943">
    <property type="entry name" value="TRAFAC_Dynamin-like_GTPase"/>
</dbReference>
<proteinExistence type="predicted"/>
<reference evidence="3 4" key="1">
    <citation type="submission" date="2023-03" db="EMBL/GenBank/DDBJ databases">
        <title>Bacillus Genome Sequencing.</title>
        <authorList>
            <person name="Dunlap C."/>
        </authorList>
    </citation>
    <scope>NUCLEOTIDE SEQUENCE [LARGE SCALE GENOMIC DNA]</scope>
    <source>
        <strain evidence="3 4">B-14544</strain>
    </source>
</reference>